<gene>
    <name evidence="2" type="ORF">GCM10022233_14360</name>
</gene>
<evidence type="ECO:0000313" key="3">
    <source>
        <dbReference type="Proteomes" id="UP001499984"/>
    </source>
</evidence>
<dbReference type="RefSeq" id="WP_345009761.1">
    <property type="nucleotide sequence ID" value="NZ_BAAAZY010000006.1"/>
</dbReference>
<keyword evidence="3" id="KW-1185">Reference proteome</keyword>
<dbReference type="NCBIfam" id="NF038044">
    <property type="entry name" value="act_def_assoc_B"/>
    <property type="match status" value="1"/>
</dbReference>
<protein>
    <recommendedName>
        <fullName evidence="4">Mycofactocin biosynthesis chaperone MftB</fullName>
    </recommendedName>
</protein>
<dbReference type="Proteomes" id="UP001499984">
    <property type="component" value="Unassembled WGS sequence"/>
</dbReference>
<organism evidence="2 3">
    <name type="scientific">Streptomyces shaanxiensis</name>
    <dbReference type="NCBI Taxonomy" id="653357"/>
    <lineage>
        <taxon>Bacteria</taxon>
        <taxon>Bacillati</taxon>
        <taxon>Actinomycetota</taxon>
        <taxon>Actinomycetes</taxon>
        <taxon>Kitasatosporales</taxon>
        <taxon>Streptomycetaceae</taxon>
        <taxon>Streptomyces</taxon>
    </lineage>
</organism>
<evidence type="ECO:0000256" key="1">
    <source>
        <dbReference type="SAM" id="MobiDB-lite"/>
    </source>
</evidence>
<name>A0ABP7UKD8_9ACTN</name>
<evidence type="ECO:0000313" key="2">
    <source>
        <dbReference type="EMBL" id="GAA4045849.1"/>
    </source>
</evidence>
<dbReference type="EMBL" id="BAAAZY010000006">
    <property type="protein sequence ID" value="GAA4045849.1"/>
    <property type="molecule type" value="Genomic_DNA"/>
</dbReference>
<sequence length="108" mass="11859">MLTTQGYVRLADHVVFRELPFCGVLLDRRRCEVYRLSQRAAAALRMALEGGHAQSPYASLLGAPEPEHHGALQRKLVQGLQQRGMLTRISPGRGADEHSPSEEDPDGG</sequence>
<reference evidence="3" key="1">
    <citation type="journal article" date="2019" name="Int. J. Syst. Evol. Microbiol.">
        <title>The Global Catalogue of Microorganisms (GCM) 10K type strain sequencing project: providing services to taxonomists for standard genome sequencing and annotation.</title>
        <authorList>
            <consortium name="The Broad Institute Genomics Platform"/>
            <consortium name="The Broad Institute Genome Sequencing Center for Infectious Disease"/>
            <person name="Wu L."/>
            <person name="Ma J."/>
        </authorList>
    </citation>
    <scope>NUCLEOTIDE SEQUENCE [LARGE SCALE GENOMIC DNA]</scope>
    <source>
        <strain evidence="3">JCM 16925</strain>
    </source>
</reference>
<accession>A0ABP7UKD8</accession>
<proteinExistence type="predicted"/>
<evidence type="ECO:0008006" key="4">
    <source>
        <dbReference type="Google" id="ProtNLM"/>
    </source>
</evidence>
<comment type="caution">
    <text evidence="2">The sequence shown here is derived from an EMBL/GenBank/DDBJ whole genome shotgun (WGS) entry which is preliminary data.</text>
</comment>
<feature type="region of interest" description="Disordered" evidence="1">
    <location>
        <begin position="85"/>
        <end position="108"/>
    </location>
</feature>